<keyword evidence="4" id="KW-1185">Reference proteome</keyword>
<evidence type="ECO:0000256" key="1">
    <source>
        <dbReference type="SAM" id="MobiDB-lite"/>
    </source>
</evidence>
<evidence type="ECO:0008006" key="5">
    <source>
        <dbReference type="Google" id="ProtNLM"/>
    </source>
</evidence>
<reference evidence="3" key="1">
    <citation type="journal article" date="2014" name="Int. J. Syst. Evol. Microbiol.">
        <title>Complete genome sequence of Corynebacterium casei LMG S-19264T (=DSM 44701T), isolated from a smear-ripened cheese.</title>
        <authorList>
            <consortium name="US DOE Joint Genome Institute (JGI-PGF)"/>
            <person name="Walter F."/>
            <person name="Albersmeier A."/>
            <person name="Kalinowski J."/>
            <person name="Ruckert C."/>
        </authorList>
    </citation>
    <scope>NUCLEOTIDE SEQUENCE</scope>
    <source>
        <strain evidence="3">JCM 3090</strain>
    </source>
</reference>
<feature type="region of interest" description="Disordered" evidence="1">
    <location>
        <begin position="30"/>
        <end position="52"/>
    </location>
</feature>
<dbReference type="AlphaFoldDB" id="A0A8J3B6V1"/>
<comment type="caution">
    <text evidence="3">The sequence shown here is derived from an EMBL/GenBank/DDBJ whole genome shotgun (WGS) entry which is preliminary data.</text>
</comment>
<proteinExistence type="predicted"/>
<dbReference type="Proteomes" id="UP000649739">
    <property type="component" value="Unassembled WGS sequence"/>
</dbReference>
<evidence type="ECO:0000256" key="2">
    <source>
        <dbReference type="SAM" id="SignalP"/>
    </source>
</evidence>
<protein>
    <recommendedName>
        <fullName evidence="5">Carboxypeptidase regulatory-like domain-containing protein</fullName>
    </recommendedName>
</protein>
<feature type="compositionally biased region" description="Low complexity" evidence="1">
    <location>
        <begin position="30"/>
        <end position="40"/>
    </location>
</feature>
<accession>A0A8J3B6V1</accession>
<gene>
    <name evidence="3" type="ORF">GCM10010123_32350</name>
</gene>
<organism evidence="3 4">
    <name type="scientific">Pilimelia anulata</name>
    <dbReference type="NCBI Taxonomy" id="53371"/>
    <lineage>
        <taxon>Bacteria</taxon>
        <taxon>Bacillati</taxon>
        <taxon>Actinomycetota</taxon>
        <taxon>Actinomycetes</taxon>
        <taxon>Micromonosporales</taxon>
        <taxon>Micromonosporaceae</taxon>
        <taxon>Pilimelia</taxon>
    </lineage>
</organism>
<dbReference type="EMBL" id="BMQB01000007">
    <property type="protein sequence ID" value="GGK00051.1"/>
    <property type="molecule type" value="Genomic_DNA"/>
</dbReference>
<feature type="chain" id="PRO_5035182613" description="Carboxypeptidase regulatory-like domain-containing protein" evidence="2">
    <location>
        <begin position="25"/>
        <end position="483"/>
    </location>
</feature>
<sequence>MHPLPIAAWATALAVGLAPTPAAAAPIAASSSMSAPVPTSQRLVSPGTGHTPDPALRGLSATANARLGLWDSSRARAGQSARPQLTRGMGVLVVSAKEARTGEPVERFCATILAAENLTECTGSGALTIRGLPTGRALPVVVRPDGGRNLLADFVAPVIGAEQPTAAAAVFGLGGTIAARVTDRRTGEVYADDTSMLWIRTVSADSTWAFVGLTEGDDKGFIHSEPLPAGDYRIFVAMGPGGRLGSQWVGANGGSGREHQAATVTVGEDGETVAPAVLLDPAGTVHGKVLHPDGSPVVSGIAGYESYRYNDQALLVDSIGADGAFRSRNLGPYEWAIRFMPNAETESSTPDQWVGGTIRERDATTVRVEPGVDKEQDFRLAAGTTLEGKVSGPTGDNAKRYALLVDAREGVVAGSYVTGTEPTYSYHVIGGSDIKIRAATVENDDPLGFGWHDNAASFDEATPIPVPASGKVTVDLRFPTTAR</sequence>
<keyword evidence="2" id="KW-0732">Signal</keyword>
<evidence type="ECO:0000313" key="3">
    <source>
        <dbReference type="EMBL" id="GGK00051.1"/>
    </source>
</evidence>
<reference evidence="3" key="2">
    <citation type="submission" date="2020-09" db="EMBL/GenBank/DDBJ databases">
        <authorList>
            <person name="Sun Q."/>
            <person name="Ohkuma M."/>
        </authorList>
    </citation>
    <scope>NUCLEOTIDE SEQUENCE</scope>
    <source>
        <strain evidence="3">JCM 3090</strain>
    </source>
</reference>
<evidence type="ECO:0000313" key="4">
    <source>
        <dbReference type="Proteomes" id="UP000649739"/>
    </source>
</evidence>
<feature type="signal peptide" evidence="2">
    <location>
        <begin position="1"/>
        <end position="24"/>
    </location>
</feature>
<name>A0A8J3B6V1_9ACTN</name>